<protein>
    <submittedName>
        <fullName evidence="12">Cell agglutination protein Mam3</fullName>
    </submittedName>
</protein>
<feature type="compositionally biased region" description="Acidic residues" evidence="8">
    <location>
        <begin position="718"/>
        <end position="727"/>
    </location>
</feature>
<feature type="transmembrane region" description="Helical" evidence="9">
    <location>
        <begin position="175"/>
        <end position="195"/>
    </location>
</feature>
<feature type="domain" description="CBS" evidence="10">
    <location>
        <begin position="324"/>
        <end position="385"/>
    </location>
</feature>
<keyword evidence="3" id="KW-0677">Repeat</keyword>
<dbReference type="InterPro" id="IPR002550">
    <property type="entry name" value="CNNM"/>
</dbReference>
<keyword evidence="13" id="KW-1185">Reference proteome</keyword>
<name>A0AA43QNG9_9LECA</name>
<feature type="region of interest" description="Disordered" evidence="8">
    <location>
        <begin position="443"/>
        <end position="564"/>
    </location>
</feature>
<dbReference type="AlphaFoldDB" id="A0AA43QNG9"/>
<feature type="domain" description="CNNM transmembrane" evidence="11">
    <location>
        <begin position="54"/>
        <end position="239"/>
    </location>
</feature>
<feature type="region of interest" description="Disordered" evidence="8">
    <location>
        <begin position="579"/>
        <end position="727"/>
    </location>
</feature>
<reference evidence="12" key="1">
    <citation type="journal article" date="2023" name="Genome Biol. Evol.">
        <title>First Whole Genome Sequence and Flow Cytometry Genome Size Data for the Lichen-Forming Fungus Ramalina farinacea (Ascomycota).</title>
        <authorList>
            <person name="Llewellyn T."/>
            <person name="Mian S."/>
            <person name="Hill R."/>
            <person name="Leitch I.J."/>
            <person name="Gaya E."/>
        </authorList>
    </citation>
    <scope>NUCLEOTIDE SEQUENCE</scope>
    <source>
        <strain evidence="12">LIQ254RAFAR</strain>
    </source>
</reference>
<feature type="compositionally biased region" description="Polar residues" evidence="8">
    <location>
        <begin position="613"/>
        <end position="624"/>
    </location>
</feature>
<dbReference type="InterPro" id="IPR044751">
    <property type="entry name" value="Ion_transp-like_CBS"/>
</dbReference>
<dbReference type="PANTHER" id="PTHR12064">
    <property type="entry name" value="METAL TRANSPORTER CNNM"/>
    <property type="match status" value="1"/>
</dbReference>
<evidence type="ECO:0000256" key="8">
    <source>
        <dbReference type="SAM" id="MobiDB-lite"/>
    </source>
</evidence>
<dbReference type="PROSITE" id="PS51846">
    <property type="entry name" value="CNNM"/>
    <property type="match status" value="1"/>
</dbReference>
<evidence type="ECO:0000256" key="1">
    <source>
        <dbReference type="ARBA" id="ARBA00004141"/>
    </source>
</evidence>
<dbReference type="GO" id="GO:0016020">
    <property type="term" value="C:membrane"/>
    <property type="evidence" value="ECO:0007669"/>
    <property type="project" value="UniProtKB-SubCell"/>
</dbReference>
<dbReference type="GO" id="GO:0005737">
    <property type="term" value="C:cytoplasm"/>
    <property type="evidence" value="ECO:0007669"/>
    <property type="project" value="TreeGrafter"/>
</dbReference>
<dbReference type="Gene3D" id="3.10.580.10">
    <property type="entry name" value="CBS-domain"/>
    <property type="match status" value="1"/>
</dbReference>
<keyword evidence="4 7" id="KW-1133">Transmembrane helix</keyword>
<dbReference type="InterPro" id="IPR045095">
    <property type="entry name" value="ACDP"/>
</dbReference>
<evidence type="ECO:0000256" key="7">
    <source>
        <dbReference type="PROSITE-ProRule" id="PRU01193"/>
    </source>
</evidence>
<feature type="transmembrane region" description="Helical" evidence="9">
    <location>
        <begin position="144"/>
        <end position="163"/>
    </location>
</feature>
<evidence type="ECO:0000313" key="12">
    <source>
        <dbReference type="EMBL" id="MDI1489711.1"/>
    </source>
</evidence>
<comment type="caution">
    <text evidence="12">The sequence shown here is derived from an EMBL/GenBank/DDBJ whole genome shotgun (WGS) entry which is preliminary data.</text>
</comment>
<evidence type="ECO:0000256" key="4">
    <source>
        <dbReference type="ARBA" id="ARBA00022989"/>
    </source>
</evidence>
<feature type="transmembrane region" description="Helical" evidence="9">
    <location>
        <begin position="58"/>
        <end position="84"/>
    </location>
</feature>
<evidence type="ECO:0000256" key="3">
    <source>
        <dbReference type="ARBA" id="ARBA00022737"/>
    </source>
</evidence>
<feature type="transmembrane region" description="Helical" evidence="9">
    <location>
        <begin position="12"/>
        <end position="34"/>
    </location>
</feature>
<dbReference type="EMBL" id="JAPUFD010000010">
    <property type="protein sequence ID" value="MDI1489711.1"/>
    <property type="molecule type" value="Genomic_DNA"/>
</dbReference>
<dbReference type="InterPro" id="IPR000644">
    <property type="entry name" value="CBS_dom"/>
</dbReference>
<dbReference type="GO" id="GO:0030026">
    <property type="term" value="P:intracellular manganese ion homeostasis"/>
    <property type="evidence" value="ECO:0007669"/>
    <property type="project" value="TreeGrafter"/>
</dbReference>
<dbReference type="Pfam" id="PF01595">
    <property type="entry name" value="CNNM"/>
    <property type="match status" value="1"/>
</dbReference>
<dbReference type="SUPFAM" id="SSF54631">
    <property type="entry name" value="CBS-domain pair"/>
    <property type="match status" value="1"/>
</dbReference>
<evidence type="ECO:0000256" key="6">
    <source>
        <dbReference type="PROSITE-ProRule" id="PRU00703"/>
    </source>
</evidence>
<keyword evidence="5 7" id="KW-0472">Membrane</keyword>
<dbReference type="FunFam" id="3.10.580.10:FF:000006">
    <property type="entry name" value="DUF21 and CBS domain protein"/>
    <property type="match status" value="1"/>
</dbReference>
<organism evidence="12 13">
    <name type="scientific">Ramalina farinacea</name>
    <dbReference type="NCBI Taxonomy" id="258253"/>
    <lineage>
        <taxon>Eukaryota</taxon>
        <taxon>Fungi</taxon>
        <taxon>Dikarya</taxon>
        <taxon>Ascomycota</taxon>
        <taxon>Pezizomycotina</taxon>
        <taxon>Lecanoromycetes</taxon>
        <taxon>OSLEUM clade</taxon>
        <taxon>Lecanoromycetidae</taxon>
        <taxon>Lecanorales</taxon>
        <taxon>Lecanorineae</taxon>
        <taxon>Ramalinaceae</taxon>
        <taxon>Ramalina</taxon>
    </lineage>
</organism>
<gene>
    <name evidence="12" type="primary">MAM3</name>
    <name evidence="12" type="ORF">OHK93_000909</name>
</gene>
<comment type="subcellular location">
    <subcellularLocation>
        <location evidence="1">Membrane</location>
        <topology evidence="1">Multi-pass membrane protein</topology>
    </subcellularLocation>
</comment>
<dbReference type="CDD" id="cd04590">
    <property type="entry name" value="CBS_pair_CorC_HlyC_assoc"/>
    <property type="match status" value="1"/>
</dbReference>
<dbReference type="Proteomes" id="UP001161017">
    <property type="component" value="Unassembled WGS sequence"/>
</dbReference>
<evidence type="ECO:0000313" key="13">
    <source>
        <dbReference type="Proteomes" id="UP001161017"/>
    </source>
</evidence>
<dbReference type="PROSITE" id="PS51371">
    <property type="entry name" value="CBS"/>
    <property type="match status" value="1"/>
</dbReference>
<evidence type="ECO:0000259" key="11">
    <source>
        <dbReference type="PROSITE" id="PS51846"/>
    </source>
</evidence>
<evidence type="ECO:0000256" key="5">
    <source>
        <dbReference type="ARBA" id="ARBA00023136"/>
    </source>
</evidence>
<dbReference type="PANTHER" id="PTHR12064:SF97">
    <property type="entry name" value="METAL TRANSPORTER CNNM-5"/>
    <property type="match status" value="1"/>
</dbReference>
<evidence type="ECO:0000259" key="10">
    <source>
        <dbReference type="PROSITE" id="PS51371"/>
    </source>
</evidence>
<sequence length="727" mass="78038">MVPSHSNVGPRATSPALVSTIKIILVLIAQLPLLHASPIRFRAWAAEEEPMPAHEPTLWIYLAVAIALVLLGGAFAGLTIALMGQDEIYLQVIKTSGEGSEKKHAAKVLRLLNRGKHWVLVTLLLGNVITNETLPIVLDRSLGGGWPAVLGSTVLIVIFGEIIPQSICVRYGLPIGAWMSPLVLVLMYILAPVAWPTAKLLDRMLGEDHGTTYKKAGLKTLVTLHKSLGAAGEQLNEDEVKIISAVLDLKAKPVGSILTPMDDVFTMSADTVLDEKTMELILGAGYSRIPIYAPDNDQNYVGMLLVKILITYDPEDCKRVRDFALATLPETRPETSCLDIINFFQEGKSHMVLVSEDPGKDHGAVGVVTLEDVIEELIGEEIIDESDVYVDVHKAMRRANPAPKSRVPKGEVVTDIDDSLAVENEPLIDIDNGKDPREALQRQHTVDGRGAKPNGTNAELATSPRPRGDLSRRKSSGFQAPSEHESIHPKPPMSAEMRKRFEHLGPSNLASRPKATRINTVKVKPAVGSSKADESNAKPSDASTTPRSSFAAQGGVGAGLVNSAGKDAKDGVLAVQAGYGSIPTSTSPTSPNPHKKDRLAPPTGNHHQKPSSHSRSDSQSTLGSMHSGMKSPVSRSRSHRGTARSGSITENIIDAGGFKKTVLEMTSSSEDPEGSNGANGKKGGERSEDDEGGKENERHDGTGGGKKKRRRRKKKDGGEDEPLLGER</sequence>
<proteinExistence type="predicted"/>
<dbReference type="InterPro" id="IPR046342">
    <property type="entry name" value="CBS_dom_sf"/>
</dbReference>
<keyword evidence="6" id="KW-0129">CBS domain</keyword>
<keyword evidence="2 7" id="KW-0812">Transmembrane</keyword>
<evidence type="ECO:0000256" key="2">
    <source>
        <dbReference type="ARBA" id="ARBA00022692"/>
    </source>
</evidence>
<evidence type="ECO:0000256" key="9">
    <source>
        <dbReference type="SAM" id="Phobius"/>
    </source>
</evidence>
<dbReference type="GO" id="GO:0010960">
    <property type="term" value="P:magnesium ion homeostasis"/>
    <property type="evidence" value="ECO:0007669"/>
    <property type="project" value="InterPro"/>
</dbReference>
<accession>A0AA43QNG9</accession>
<feature type="compositionally biased region" description="Basic residues" evidence="8">
    <location>
        <begin position="705"/>
        <end position="715"/>
    </location>
</feature>
<feature type="compositionally biased region" description="Polar residues" evidence="8">
    <location>
        <begin position="537"/>
        <end position="551"/>
    </location>
</feature>